<dbReference type="InterPro" id="IPR019376">
    <property type="entry name" value="Myeloid_leukemia_factor"/>
</dbReference>
<evidence type="ECO:0000256" key="3">
    <source>
        <dbReference type="ARBA" id="ARBA00022490"/>
    </source>
</evidence>
<keyword evidence="4" id="KW-0597">Phosphoprotein</keyword>
<dbReference type="PANTHER" id="PTHR13105">
    <property type="entry name" value="MYELOID LEUKEMIA FACTOR"/>
    <property type="match status" value="1"/>
</dbReference>
<evidence type="ECO:0000256" key="4">
    <source>
        <dbReference type="ARBA" id="ARBA00022553"/>
    </source>
</evidence>
<evidence type="ECO:0000313" key="7">
    <source>
        <dbReference type="Proteomes" id="UP001161247"/>
    </source>
</evidence>
<evidence type="ECO:0000256" key="1">
    <source>
        <dbReference type="ARBA" id="ARBA00004496"/>
    </source>
</evidence>
<comment type="similarity">
    <text evidence="2">Belongs to the MLF family.</text>
</comment>
<protein>
    <submittedName>
        <fullName evidence="6">OLC1v1029413C1</fullName>
    </submittedName>
</protein>
<dbReference type="Proteomes" id="UP001161247">
    <property type="component" value="Chromosome 2"/>
</dbReference>
<dbReference type="Pfam" id="PF10248">
    <property type="entry name" value="Mlf1IP"/>
    <property type="match status" value="1"/>
</dbReference>
<dbReference type="GO" id="GO:0005737">
    <property type="term" value="C:cytoplasm"/>
    <property type="evidence" value="ECO:0007669"/>
    <property type="project" value="UniProtKB-SubCell"/>
</dbReference>
<keyword evidence="7" id="KW-1185">Reference proteome</keyword>
<evidence type="ECO:0000256" key="5">
    <source>
        <dbReference type="SAM" id="MobiDB-lite"/>
    </source>
</evidence>
<evidence type="ECO:0000256" key="2">
    <source>
        <dbReference type="ARBA" id="ARBA00008332"/>
    </source>
</evidence>
<sequence>MNGRDPFFGFGDPFANFGGFGDPFANFGGPGGPRDLMSSVFGGRDPFADPFFTRPFGGMFESGFFGSAGNPFVGAQPSGFLGNQPPPPPPRSRGPVIEELNSDEEKDEKEGASEKKDNPRKHGRSSNEPLVEIPDDEAEGRRRKQMQFWNGGNMSNIAPPQHTGHSFSFQSSTVTYSGGNGAYYTSSTTRRTGSDGLTFEERKEADSATRQAAHQVSRGIHGKGHSVSRKLNSDGRVDTMQTLHNLEEDELTSFEEKWKGSAARHFPGWSEGRNTLDYGRSGNNILNAPNRGNLALPYAERPRQPGHGVRPEMANAGGPSRLHQTGKAKAEAGGQSGSSSYGRSRDQARRC</sequence>
<comment type="subcellular location">
    <subcellularLocation>
        <location evidence="1">Cytoplasm</location>
    </subcellularLocation>
</comment>
<feature type="compositionally biased region" description="Polar residues" evidence="5">
    <location>
        <begin position="157"/>
        <end position="177"/>
    </location>
</feature>
<dbReference type="EMBL" id="OX459119">
    <property type="protein sequence ID" value="CAI9093828.1"/>
    <property type="molecule type" value="Genomic_DNA"/>
</dbReference>
<dbReference type="AlphaFoldDB" id="A0AAV1CFA4"/>
<feature type="region of interest" description="Disordered" evidence="5">
    <location>
        <begin position="295"/>
        <end position="351"/>
    </location>
</feature>
<feature type="region of interest" description="Disordered" evidence="5">
    <location>
        <begin position="157"/>
        <end position="236"/>
    </location>
</feature>
<name>A0AAV1CFA4_OLDCO</name>
<accession>A0AAV1CFA4</accession>
<organism evidence="6 7">
    <name type="scientific">Oldenlandia corymbosa var. corymbosa</name>
    <dbReference type="NCBI Taxonomy" id="529605"/>
    <lineage>
        <taxon>Eukaryota</taxon>
        <taxon>Viridiplantae</taxon>
        <taxon>Streptophyta</taxon>
        <taxon>Embryophyta</taxon>
        <taxon>Tracheophyta</taxon>
        <taxon>Spermatophyta</taxon>
        <taxon>Magnoliopsida</taxon>
        <taxon>eudicotyledons</taxon>
        <taxon>Gunneridae</taxon>
        <taxon>Pentapetalae</taxon>
        <taxon>asterids</taxon>
        <taxon>lamiids</taxon>
        <taxon>Gentianales</taxon>
        <taxon>Rubiaceae</taxon>
        <taxon>Rubioideae</taxon>
        <taxon>Spermacoceae</taxon>
        <taxon>Hedyotis-Oldenlandia complex</taxon>
        <taxon>Oldenlandia</taxon>
    </lineage>
</organism>
<feature type="compositionally biased region" description="Basic and acidic residues" evidence="5">
    <location>
        <begin position="108"/>
        <end position="117"/>
    </location>
</feature>
<keyword evidence="3" id="KW-0963">Cytoplasm</keyword>
<proteinExistence type="inferred from homology"/>
<feature type="region of interest" description="Disordered" evidence="5">
    <location>
        <begin position="67"/>
        <end position="144"/>
    </location>
</feature>
<evidence type="ECO:0000313" key="6">
    <source>
        <dbReference type="EMBL" id="CAI9093828.1"/>
    </source>
</evidence>
<gene>
    <name evidence="6" type="ORF">OLC1_LOCUS5150</name>
</gene>
<reference evidence="6" key="1">
    <citation type="submission" date="2023-03" db="EMBL/GenBank/DDBJ databases">
        <authorList>
            <person name="Julca I."/>
        </authorList>
    </citation>
    <scope>NUCLEOTIDE SEQUENCE</scope>
</reference>